<dbReference type="Gramene" id="OIW21908">
    <property type="protein sequence ID" value="OIW21908"/>
    <property type="gene ID" value="TanjilG_14555"/>
</dbReference>
<dbReference type="InterPro" id="IPR045069">
    <property type="entry name" value="MATE_euk"/>
</dbReference>
<protein>
    <recommendedName>
        <fullName evidence="6">Protein DETOXIFICATION</fullName>
    </recommendedName>
    <alternativeName>
        <fullName evidence="6">Multidrug and toxic compound extrusion protein</fullName>
    </alternativeName>
</protein>
<dbReference type="STRING" id="3871.A0A394DFV1"/>
<comment type="caution">
    <text evidence="7">The sequence shown here is derived from an EMBL/GenBank/DDBJ whole genome shotgun (WGS) entry which is preliminary data.</text>
</comment>
<keyword evidence="5 6" id="KW-0472">Membrane</keyword>
<dbReference type="PANTHER" id="PTHR11206">
    <property type="entry name" value="MULTIDRUG RESISTANCE PROTEIN"/>
    <property type="match status" value="1"/>
</dbReference>
<dbReference type="KEGG" id="lang:109340823"/>
<dbReference type="EMBL" id="MLAU01038604">
    <property type="protein sequence ID" value="OIW21908.1"/>
    <property type="molecule type" value="Genomic_DNA"/>
</dbReference>
<keyword evidence="3 6" id="KW-0812">Transmembrane</keyword>
<feature type="transmembrane region" description="Helical" evidence="6">
    <location>
        <begin position="104"/>
        <end position="123"/>
    </location>
</feature>
<evidence type="ECO:0000256" key="6">
    <source>
        <dbReference type="RuleBase" id="RU004914"/>
    </source>
</evidence>
<evidence type="ECO:0000313" key="7">
    <source>
        <dbReference type="EMBL" id="OIW21908.1"/>
    </source>
</evidence>
<feature type="transmembrane region" description="Helical" evidence="6">
    <location>
        <begin position="307"/>
        <end position="329"/>
    </location>
</feature>
<feature type="transmembrane region" description="Helical" evidence="6">
    <location>
        <begin position="349"/>
        <end position="371"/>
    </location>
</feature>
<evidence type="ECO:0000256" key="5">
    <source>
        <dbReference type="ARBA" id="ARBA00023136"/>
    </source>
</evidence>
<feature type="transmembrane region" description="Helical" evidence="6">
    <location>
        <begin position="426"/>
        <end position="446"/>
    </location>
</feature>
<name>A0A394DFV1_LUPAN</name>
<proteinExistence type="inferred from homology"/>
<comment type="subcellular location">
    <subcellularLocation>
        <location evidence="1">Membrane</location>
        <topology evidence="1">Multi-pass membrane protein</topology>
    </subcellularLocation>
</comment>
<evidence type="ECO:0000256" key="4">
    <source>
        <dbReference type="ARBA" id="ARBA00022989"/>
    </source>
</evidence>
<feature type="transmembrane region" description="Helical" evidence="6">
    <location>
        <begin position="173"/>
        <end position="195"/>
    </location>
</feature>
<dbReference type="Proteomes" id="UP000188354">
    <property type="component" value="Unassembled WGS sequence"/>
</dbReference>
<dbReference type="GO" id="GO:0042910">
    <property type="term" value="F:xenobiotic transmembrane transporter activity"/>
    <property type="evidence" value="ECO:0007669"/>
    <property type="project" value="InterPro"/>
</dbReference>
<dbReference type="InterPro" id="IPR002528">
    <property type="entry name" value="MATE_fam"/>
</dbReference>
<dbReference type="GO" id="GO:0016020">
    <property type="term" value="C:membrane"/>
    <property type="evidence" value="ECO:0007669"/>
    <property type="project" value="UniProtKB-SubCell"/>
</dbReference>
<dbReference type="Pfam" id="PF01554">
    <property type="entry name" value="MatE"/>
    <property type="match status" value="2"/>
</dbReference>
<gene>
    <name evidence="7" type="ORF">TanjilG_14555</name>
</gene>
<dbReference type="CDD" id="cd13132">
    <property type="entry name" value="MATE_eukaryotic"/>
    <property type="match status" value="1"/>
</dbReference>
<evidence type="ECO:0000313" key="8">
    <source>
        <dbReference type="Proteomes" id="UP000188354"/>
    </source>
</evidence>
<reference evidence="7 8" key="1">
    <citation type="journal article" date="2017" name="Plant Biotechnol. J.">
        <title>A comprehensive draft genome sequence for lupin (Lupinus angustifolius), an emerging health food: insights into plant-microbe interactions and legume evolution.</title>
        <authorList>
            <person name="Hane J.K."/>
            <person name="Ming Y."/>
            <person name="Kamphuis L.G."/>
            <person name="Nelson M.N."/>
            <person name="Garg G."/>
            <person name="Atkins C.A."/>
            <person name="Bayer P.E."/>
            <person name="Bravo A."/>
            <person name="Bringans S."/>
            <person name="Cannon S."/>
            <person name="Edwards D."/>
            <person name="Foley R."/>
            <person name="Gao L.L."/>
            <person name="Harrison M.J."/>
            <person name="Huang W."/>
            <person name="Hurgobin B."/>
            <person name="Li S."/>
            <person name="Liu C.W."/>
            <person name="McGrath A."/>
            <person name="Morahan G."/>
            <person name="Murray J."/>
            <person name="Weller J."/>
            <person name="Jian J."/>
            <person name="Singh K.B."/>
        </authorList>
    </citation>
    <scope>NUCLEOTIDE SEQUENCE [LARGE SCALE GENOMIC DNA]</scope>
    <source>
        <strain evidence="8">cv. Tanjil</strain>
        <tissue evidence="7">Whole plant</tissue>
    </source>
</reference>
<feature type="transmembrane region" description="Helical" evidence="6">
    <location>
        <begin position="29"/>
        <end position="51"/>
    </location>
</feature>
<sequence>MVVEEKSQKTHTYPTTSEVVEEIKRMGDIGLPIAAMGVVGYLKNMILVVCMGRLGSMELAGGALAIGFTNITGYSVLSGLAMGMEPLCTQAIGSRNFSLVSLTLQRTIFMLLLTSLPICLWWLKLEPFMLCLHQNPDITRVASIYCRFSVPDLIANSFLHPIRIYLRSKGTTWPLLWCTLLSIIIHIPMLISFTFKLHLGVPGIAISSFVANFNTLFFLLSYMFYTNISNKDSLYIPLLKISCPLSQPQNFTSGNNNNNVTTTATTLGKEWGMLIKFSIQSCLGVCLEWWWYEFMTILAGYLHNPRVALASAGIVIQTTSLMYTLPMALSASVSTRVGNELGAGQPERATLSSIVAIGMALTSSILGLLWITLGKNKWGRVFTSDSEVLEMTMAVLPIIGLCEVANCPQTTSCGILRGSARPGVGACINFYSFYLVGAPLAIVLAFVLKLGLVGLCYGLLAAQIACVVSIIVVVYNTDWKRESLKAKGLVGKSSISCDTLVAHGDQTVKCEECVVFLNENNSQK</sequence>
<evidence type="ECO:0000256" key="2">
    <source>
        <dbReference type="ARBA" id="ARBA00010199"/>
    </source>
</evidence>
<feature type="transmembrane region" description="Helical" evidence="6">
    <location>
        <begin position="63"/>
        <end position="84"/>
    </location>
</feature>
<evidence type="ECO:0000256" key="3">
    <source>
        <dbReference type="ARBA" id="ARBA00022692"/>
    </source>
</evidence>
<comment type="similarity">
    <text evidence="2 6">Belongs to the multi antimicrobial extrusion (MATE) (TC 2.A.66.1) family.</text>
</comment>
<organism evidence="7 8">
    <name type="scientific">Lupinus angustifolius</name>
    <name type="common">Narrow-leaved blue lupine</name>
    <dbReference type="NCBI Taxonomy" id="3871"/>
    <lineage>
        <taxon>Eukaryota</taxon>
        <taxon>Viridiplantae</taxon>
        <taxon>Streptophyta</taxon>
        <taxon>Embryophyta</taxon>
        <taxon>Tracheophyta</taxon>
        <taxon>Spermatophyta</taxon>
        <taxon>Magnoliopsida</taxon>
        <taxon>eudicotyledons</taxon>
        <taxon>Gunneridae</taxon>
        <taxon>Pentapetalae</taxon>
        <taxon>rosids</taxon>
        <taxon>fabids</taxon>
        <taxon>Fabales</taxon>
        <taxon>Fabaceae</taxon>
        <taxon>Papilionoideae</taxon>
        <taxon>50 kb inversion clade</taxon>
        <taxon>genistoids sensu lato</taxon>
        <taxon>core genistoids</taxon>
        <taxon>Genisteae</taxon>
        <taxon>Lupinus</taxon>
    </lineage>
</organism>
<keyword evidence="4 6" id="KW-1133">Transmembrane helix</keyword>
<dbReference type="GO" id="GO:0015297">
    <property type="term" value="F:antiporter activity"/>
    <property type="evidence" value="ECO:0007669"/>
    <property type="project" value="InterPro"/>
</dbReference>
<dbReference type="OrthoDB" id="2126698at2759"/>
<dbReference type="AlphaFoldDB" id="A0A394DFV1"/>
<evidence type="ECO:0000256" key="1">
    <source>
        <dbReference type="ARBA" id="ARBA00004141"/>
    </source>
</evidence>
<accession>A0A394DFV1</accession>
<comment type="caution">
    <text evidence="6">Lacks conserved residue(s) required for the propagation of feature annotation.</text>
</comment>
<feature type="transmembrane region" description="Helical" evidence="6">
    <location>
        <begin position="452"/>
        <end position="475"/>
    </location>
</feature>
<dbReference type="GO" id="GO:1990961">
    <property type="term" value="P:xenobiotic detoxification by transmembrane export across the plasma membrane"/>
    <property type="evidence" value="ECO:0007669"/>
    <property type="project" value="InterPro"/>
</dbReference>
<feature type="transmembrane region" description="Helical" evidence="6">
    <location>
        <begin position="201"/>
        <end position="225"/>
    </location>
</feature>
<keyword evidence="8" id="KW-1185">Reference proteome</keyword>